<keyword evidence="6" id="KW-1133">Transmembrane helix</keyword>
<evidence type="ECO:0000256" key="7">
    <source>
        <dbReference type="ARBA" id="ARBA00023136"/>
    </source>
</evidence>
<evidence type="ECO:0000256" key="3">
    <source>
        <dbReference type="ARBA" id="ARBA00022692"/>
    </source>
</evidence>
<proteinExistence type="predicted"/>
<dbReference type="InterPro" id="IPR043926">
    <property type="entry name" value="ABCG_dom"/>
</dbReference>
<dbReference type="Gene3D" id="3.40.50.300">
    <property type="entry name" value="P-loop containing nucleotide triphosphate hydrolases"/>
    <property type="match status" value="1"/>
</dbReference>
<evidence type="ECO:0000256" key="5">
    <source>
        <dbReference type="ARBA" id="ARBA00022840"/>
    </source>
</evidence>
<keyword evidence="3" id="KW-0812">Transmembrane</keyword>
<dbReference type="GO" id="GO:0016020">
    <property type="term" value="C:membrane"/>
    <property type="evidence" value="ECO:0007669"/>
    <property type="project" value="UniProtKB-SubCell"/>
</dbReference>
<feature type="domain" description="ABC transporter" evidence="8">
    <location>
        <begin position="6"/>
        <end position="251"/>
    </location>
</feature>
<dbReference type="PROSITE" id="PS50893">
    <property type="entry name" value="ABC_TRANSPORTER_2"/>
    <property type="match status" value="1"/>
</dbReference>
<protein>
    <submittedName>
        <fullName evidence="9">ABC transporter-like protein</fullName>
    </submittedName>
</protein>
<evidence type="ECO:0000313" key="10">
    <source>
        <dbReference type="Proteomes" id="UP000740883"/>
    </source>
</evidence>
<reference evidence="9 10" key="1">
    <citation type="journal article" date="2020" name="Genome Biol. Evol.">
        <title>Comparative genomics of strictly vertically transmitted, feminizing microsporidia endosymbionts of amphipod crustaceans.</title>
        <authorList>
            <person name="Cormier A."/>
            <person name="Chebbi M.A."/>
            <person name="Giraud I."/>
            <person name="Wattier R."/>
            <person name="Teixeira M."/>
            <person name="Gilbert C."/>
            <person name="Rigaud T."/>
            <person name="Cordaux R."/>
        </authorList>
    </citation>
    <scope>NUCLEOTIDE SEQUENCE [LARGE SCALE GENOMIC DNA]</scope>
    <source>
        <strain evidence="9 10">Ou3-Ou53</strain>
    </source>
</reference>
<evidence type="ECO:0000256" key="6">
    <source>
        <dbReference type="ARBA" id="ARBA00022989"/>
    </source>
</evidence>
<dbReference type="AlphaFoldDB" id="A0A9P6KWR2"/>
<dbReference type="InterPro" id="IPR027417">
    <property type="entry name" value="P-loop_NTPase"/>
</dbReference>
<keyword evidence="2" id="KW-0813">Transport</keyword>
<dbReference type="OrthoDB" id="2141921at2759"/>
<comment type="subcellular location">
    <subcellularLocation>
        <location evidence="1">Membrane</location>
        <topology evidence="1">Multi-pass membrane protein</topology>
    </subcellularLocation>
</comment>
<dbReference type="SMART" id="SM00382">
    <property type="entry name" value="AAA"/>
    <property type="match status" value="1"/>
</dbReference>
<dbReference type="PANTHER" id="PTHR48041">
    <property type="entry name" value="ABC TRANSPORTER G FAMILY MEMBER 28"/>
    <property type="match status" value="1"/>
</dbReference>
<dbReference type="InterPro" id="IPR003439">
    <property type="entry name" value="ABC_transporter-like_ATP-bd"/>
</dbReference>
<name>A0A9P6KWR2_9MICR</name>
<evidence type="ECO:0000256" key="2">
    <source>
        <dbReference type="ARBA" id="ARBA00022448"/>
    </source>
</evidence>
<keyword evidence="10" id="KW-1185">Reference proteome</keyword>
<evidence type="ECO:0000256" key="4">
    <source>
        <dbReference type="ARBA" id="ARBA00022741"/>
    </source>
</evidence>
<gene>
    <name evidence="9" type="ORF">NGRA_3462</name>
</gene>
<keyword evidence="5" id="KW-0067">ATP-binding</keyword>
<keyword evidence="4" id="KW-0547">Nucleotide-binding</keyword>
<accession>A0A9P6KWR2</accession>
<dbReference type="Pfam" id="PF19055">
    <property type="entry name" value="ABC2_membrane_7"/>
    <property type="match status" value="1"/>
</dbReference>
<dbReference type="Proteomes" id="UP000740883">
    <property type="component" value="Unassembled WGS sequence"/>
</dbReference>
<comment type="caution">
    <text evidence="9">The sequence shown here is derived from an EMBL/GenBank/DDBJ whole genome shotgun (WGS) entry which is preliminary data.</text>
</comment>
<evidence type="ECO:0000259" key="8">
    <source>
        <dbReference type="PROSITE" id="PS50893"/>
    </source>
</evidence>
<dbReference type="Pfam" id="PF00005">
    <property type="entry name" value="ABC_tran"/>
    <property type="match status" value="1"/>
</dbReference>
<dbReference type="InterPro" id="IPR050352">
    <property type="entry name" value="ABCG_transporters"/>
</dbReference>
<dbReference type="PANTHER" id="PTHR48041:SF122">
    <property type="entry name" value="ABC TRANSPORTER DOMAIN-CONTAINING PROTEIN"/>
    <property type="match status" value="1"/>
</dbReference>
<organism evidence="9 10">
    <name type="scientific">Nosema granulosis</name>
    <dbReference type="NCBI Taxonomy" id="83296"/>
    <lineage>
        <taxon>Eukaryota</taxon>
        <taxon>Fungi</taxon>
        <taxon>Fungi incertae sedis</taxon>
        <taxon>Microsporidia</taxon>
        <taxon>Nosematidae</taxon>
        <taxon>Nosema</taxon>
    </lineage>
</organism>
<dbReference type="SUPFAM" id="SSF52540">
    <property type="entry name" value="P-loop containing nucleoside triphosphate hydrolases"/>
    <property type="match status" value="1"/>
</dbReference>
<keyword evidence="7" id="KW-0472">Membrane</keyword>
<dbReference type="EMBL" id="SBJO01001180">
    <property type="protein sequence ID" value="KAF9749474.1"/>
    <property type="molecule type" value="Genomic_DNA"/>
</dbReference>
<dbReference type="InterPro" id="IPR003593">
    <property type="entry name" value="AAA+_ATPase"/>
</dbReference>
<dbReference type="InterPro" id="IPR017871">
    <property type="entry name" value="ABC_transporter-like_CS"/>
</dbReference>
<sequence>MSKKVLEVKDVFFDAVNVNKSYRSSHVRLLNGVSVKFESGRVTAIMGSNGSGKSTLVNLIIGRMLRGSKTSGKIIYCGEENRNPEIWAEKTAFLEQKEVYIKSLSVEEYLKYEIKFYRKDLNSNEQEKLLFDVMNKAEIIHKRYETIEDLSGGEIKKAMIADVLLQNAEVIFMDEPTSWLDSWNASVFIKTMKEVAESKNLIIAIIINQPGQELFEQFDDLIFIKPGGNLFYSGPISEVDEFLTKKSLIKPEGMPTVNYLLSLRSSNTDSTIPVEGHTIPNYSITSSEVTYSGLNQIFTGKSFSFTDLFTILKRRFSYGIAENDFGLMFFGKL</sequence>
<dbReference type="GO" id="GO:0005524">
    <property type="term" value="F:ATP binding"/>
    <property type="evidence" value="ECO:0007669"/>
    <property type="project" value="UniProtKB-KW"/>
</dbReference>
<dbReference type="GO" id="GO:0140359">
    <property type="term" value="F:ABC-type transporter activity"/>
    <property type="evidence" value="ECO:0007669"/>
    <property type="project" value="InterPro"/>
</dbReference>
<dbReference type="GO" id="GO:0016887">
    <property type="term" value="F:ATP hydrolysis activity"/>
    <property type="evidence" value="ECO:0007669"/>
    <property type="project" value="InterPro"/>
</dbReference>
<evidence type="ECO:0000313" key="9">
    <source>
        <dbReference type="EMBL" id="KAF9749474.1"/>
    </source>
</evidence>
<evidence type="ECO:0000256" key="1">
    <source>
        <dbReference type="ARBA" id="ARBA00004141"/>
    </source>
</evidence>
<feature type="non-terminal residue" evidence="9">
    <location>
        <position position="333"/>
    </location>
</feature>
<dbReference type="PROSITE" id="PS00211">
    <property type="entry name" value="ABC_TRANSPORTER_1"/>
    <property type="match status" value="1"/>
</dbReference>